<dbReference type="Proteomes" id="UP000681425">
    <property type="component" value="Chromosome"/>
</dbReference>
<dbReference type="EMBL" id="CP073910">
    <property type="protein sequence ID" value="QUT07935.1"/>
    <property type="molecule type" value="Genomic_DNA"/>
</dbReference>
<protein>
    <submittedName>
        <fullName evidence="2">Uncharacterized protein</fullName>
    </submittedName>
</protein>
<dbReference type="KEGG" id="spph:KFK14_11405"/>
<evidence type="ECO:0000256" key="1">
    <source>
        <dbReference type="SAM" id="MobiDB-lite"/>
    </source>
</evidence>
<feature type="compositionally biased region" description="Basic residues" evidence="1">
    <location>
        <begin position="1"/>
        <end position="15"/>
    </location>
</feature>
<sequence>MAKSGRKRKQGKRTKSGQLVRTPRYDKGCDGVIRRRAEFGIYAETKDGERILVDATQTFDALGRAWSAGLLGEPDQANRFRDTGRVIAAQYWRTYGFATPDSLARFQPSQGVGVSDSEKEKVREKALNASLDRIKKMGPQVASAFSQLVIDLNPDKGPPWLDRIIYGKRTGKPVDDRDTTILGHALDALSEVA</sequence>
<keyword evidence="3" id="KW-1185">Reference proteome</keyword>
<dbReference type="AlphaFoldDB" id="A0A975KAR7"/>
<accession>A0A975KAR7</accession>
<dbReference type="RefSeq" id="WP_212610885.1">
    <property type="nucleotide sequence ID" value="NZ_CP073910.1"/>
</dbReference>
<organism evidence="2 3">
    <name type="scientific">Sphingobium phenoxybenzoativorans</name>
    <dbReference type="NCBI Taxonomy" id="1592790"/>
    <lineage>
        <taxon>Bacteria</taxon>
        <taxon>Pseudomonadati</taxon>
        <taxon>Pseudomonadota</taxon>
        <taxon>Alphaproteobacteria</taxon>
        <taxon>Sphingomonadales</taxon>
        <taxon>Sphingomonadaceae</taxon>
        <taxon>Sphingobium</taxon>
    </lineage>
</organism>
<reference evidence="2" key="1">
    <citation type="submission" date="2021-04" db="EMBL/GenBank/DDBJ databases">
        <title>Isolation of p-tert-butylphenol degrading bacteria Sphingobium phenoxybenzoativorans Tas13 from active sludge.</title>
        <authorList>
            <person name="Li Y."/>
        </authorList>
    </citation>
    <scope>NUCLEOTIDE SEQUENCE</scope>
    <source>
        <strain evidence="2">Tas13</strain>
    </source>
</reference>
<proteinExistence type="predicted"/>
<gene>
    <name evidence="2" type="ORF">KFK14_11405</name>
</gene>
<evidence type="ECO:0000313" key="3">
    <source>
        <dbReference type="Proteomes" id="UP000681425"/>
    </source>
</evidence>
<name>A0A975KAR7_9SPHN</name>
<evidence type="ECO:0000313" key="2">
    <source>
        <dbReference type="EMBL" id="QUT07935.1"/>
    </source>
</evidence>
<feature type="region of interest" description="Disordered" evidence="1">
    <location>
        <begin position="1"/>
        <end position="23"/>
    </location>
</feature>